<evidence type="ECO:0000313" key="1">
    <source>
        <dbReference type="EMBL" id="RGC07323.1"/>
    </source>
</evidence>
<organism evidence="1 2">
    <name type="scientific">Faecalibacterium prausnitzii</name>
    <dbReference type="NCBI Taxonomy" id="853"/>
    <lineage>
        <taxon>Bacteria</taxon>
        <taxon>Bacillati</taxon>
        <taxon>Bacillota</taxon>
        <taxon>Clostridia</taxon>
        <taxon>Eubacteriales</taxon>
        <taxon>Oscillospiraceae</taxon>
        <taxon>Faecalibacterium</taxon>
    </lineage>
</organism>
<evidence type="ECO:0000313" key="2">
    <source>
        <dbReference type="Proteomes" id="UP000261079"/>
    </source>
</evidence>
<protein>
    <submittedName>
        <fullName evidence="1">Uncharacterized protein</fullName>
    </submittedName>
</protein>
<proteinExistence type="predicted"/>
<gene>
    <name evidence="1" type="ORF">DW905_01780</name>
</gene>
<dbReference type="AlphaFoldDB" id="A0A3E2VAC3"/>
<sequence>MKDTQQVEALKDSFCNKYASSKVENMMVITRNGEVHYMTDNNPRGVDCSYLGGKLKGSYNIHTHPPDTTQYSFSTDADIPAAFADGTRIMEAVDYKYRYRFVVPENITFEQWDRARSDVQDHALQYMAERGMSVADIEENELHVIIEETCKQLGVTGYSRWEVHK</sequence>
<accession>A0A3E2VAC3</accession>
<comment type="caution">
    <text evidence="1">The sequence shown here is derived from an EMBL/GenBank/DDBJ whole genome shotgun (WGS) entry which is preliminary data.</text>
</comment>
<dbReference type="EMBL" id="QVEZ01000001">
    <property type="protein sequence ID" value="RGC07323.1"/>
    <property type="molecule type" value="Genomic_DNA"/>
</dbReference>
<reference evidence="1 2" key="1">
    <citation type="submission" date="2018-08" db="EMBL/GenBank/DDBJ databases">
        <title>A genome reference for cultivated species of the human gut microbiota.</title>
        <authorList>
            <person name="Zou Y."/>
            <person name="Xue W."/>
            <person name="Luo G."/>
        </authorList>
    </citation>
    <scope>NUCLEOTIDE SEQUENCE [LARGE SCALE GENOMIC DNA]</scope>
    <source>
        <strain evidence="1 2">AM42-11AC</strain>
    </source>
</reference>
<name>A0A3E2VAC3_9FIRM</name>
<dbReference type="Proteomes" id="UP000261079">
    <property type="component" value="Unassembled WGS sequence"/>
</dbReference>